<keyword evidence="2" id="KW-0479">Metal-binding</keyword>
<comment type="subunit">
    <text evidence="2">Homodimer. Interacts with CIPK.</text>
</comment>
<keyword evidence="4" id="KW-1185">Reference proteome</keyword>
<reference evidence="3 4" key="1">
    <citation type="submission" date="2024-11" db="EMBL/GenBank/DDBJ databases">
        <title>A near-complete genome assembly of Cinchona calisaya.</title>
        <authorList>
            <person name="Lian D.C."/>
            <person name="Zhao X.W."/>
            <person name="Wei L."/>
        </authorList>
    </citation>
    <scope>NUCLEOTIDE SEQUENCE [LARGE SCALE GENOMIC DNA]</scope>
    <source>
        <tissue evidence="3">Nenye</tissue>
    </source>
</reference>
<sequence>MASQTRSYPLGCCEKNVKRLEILPELPQGIEEVYADNCTLLQCEADQLAKYTTKRNDEIICVYSGFNQKSSPMLLETRDGDDHEATVREAQALFELLKSISGSVIDDGLINKVKQMLIALLSESELKLANETIEIILDKLFLRCDSFRAAICTIENRVQLMMALLPYLTNMVVGLPCDNVQLAAL</sequence>
<keyword evidence="2" id="KW-0472">Membrane</keyword>
<accession>A0ABD2XYD2</accession>
<dbReference type="InterPro" id="IPR045198">
    <property type="entry name" value="CNBL1-10"/>
</dbReference>
<comment type="function">
    <text evidence="2">Acts as a calcium sensor. CBL proteins interact with CIPK serine-threonine protein kinases. Binding of a CBL protein to the regulatory NAF domain of a CIPK protein lead to the activation of the kinase in a calcium-dependent manner.</text>
</comment>
<dbReference type="PANTHER" id="PTHR23056:SF44">
    <property type="entry name" value="CALCINEURIN B-LIKE PROTEIN 1"/>
    <property type="match status" value="1"/>
</dbReference>
<comment type="subcellular location">
    <subcellularLocation>
        <location evidence="2">Membrane</location>
    </subcellularLocation>
</comment>
<dbReference type="GO" id="GO:0019722">
    <property type="term" value="P:calcium-mediated signaling"/>
    <property type="evidence" value="ECO:0007669"/>
    <property type="project" value="UniProtKB-UniRule"/>
</dbReference>
<keyword evidence="2" id="KW-0106">Calcium</keyword>
<comment type="similarity">
    <text evidence="2">Belongs to the calcineurin regulatory subunit family.</text>
</comment>
<evidence type="ECO:0000256" key="2">
    <source>
        <dbReference type="RuleBase" id="RU369080"/>
    </source>
</evidence>
<dbReference type="Proteomes" id="UP001630127">
    <property type="component" value="Unassembled WGS sequence"/>
</dbReference>
<gene>
    <name evidence="3" type="ORF">ACH5RR_038879</name>
</gene>
<dbReference type="PANTHER" id="PTHR23056">
    <property type="entry name" value="CALCINEURIN B"/>
    <property type="match status" value="1"/>
</dbReference>
<keyword evidence="1 2" id="KW-0677">Repeat</keyword>
<dbReference type="GO" id="GO:0005509">
    <property type="term" value="F:calcium ion binding"/>
    <property type="evidence" value="ECO:0007669"/>
    <property type="project" value="UniProtKB-UniRule"/>
</dbReference>
<protein>
    <recommendedName>
        <fullName evidence="2">Calcineurin B-like protein</fullName>
    </recommendedName>
</protein>
<comment type="caution">
    <text evidence="3">The sequence shown here is derived from an EMBL/GenBank/DDBJ whole genome shotgun (WGS) entry which is preliminary data.</text>
</comment>
<name>A0ABD2XYD2_9GENT</name>
<organism evidence="3 4">
    <name type="scientific">Cinchona calisaya</name>
    <dbReference type="NCBI Taxonomy" id="153742"/>
    <lineage>
        <taxon>Eukaryota</taxon>
        <taxon>Viridiplantae</taxon>
        <taxon>Streptophyta</taxon>
        <taxon>Embryophyta</taxon>
        <taxon>Tracheophyta</taxon>
        <taxon>Spermatophyta</taxon>
        <taxon>Magnoliopsida</taxon>
        <taxon>eudicotyledons</taxon>
        <taxon>Gunneridae</taxon>
        <taxon>Pentapetalae</taxon>
        <taxon>asterids</taxon>
        <taxon>lamiids</taxon>
        <taxon>Gentianales</taxon>
        <taxon>Rubiaceae</taxon>
        <taxon>Cinchonoideae</taxon>
        <taxon>Cinchoneae</taxon>
        <taxon>Cinchona</taxon>
    </lineage>
</organism>
<dbReference type="GO" id="GO:0016020">
    <property type="term" value="C:membrane"/>
    <property type="evidence" value="ECO:0007669"/>
    <property type="project" value="UniProtKB-SubCell"/>
</dbReference>
<proteinExistence type="inferred from homology"/>
<evidence type="ECO:0000313" key="3">
    <source>
        <dbReference type="EMBL" id="KAL3499786.1"/>
    </source>
</evidence>
<evidence type="ECO:0000313" key="4">
    <source>
        <dbReference type="Proteomes" id="UP001630127"/>
    </source>
</evidence>
<dbReference type="EMBL" id="JBJUIK010000016">
    <property type="protein sequence ID" value="KAL3499786.1"/>
    <property type="molecule type" value="Genomic_DNA"/>
</dbReference>
<dbReference type="GO" id="GO:0019900">
    <property type="term" value="F:kinase binding"/>
    <property type="evidence" value="ECO:0007669"/>
    <property type="project" value="UniProtKB-UniRule"/>
</dbReference>
<dbReference type="AlphaFoldDB" id="A0ABD2XYD2"/>
<evidence type="ECO:0000256" key="1">
    <source>
        <dbReference type="ARBA" id="ARBA00022737"/>
    </source>
</evidence>